<dbReference type="EMBL" id="CP054139">
    <property type="protein sequence ID" value="QKJ31324.1"/>
    <property type="molecule type" value="Genomic_DNA"/>
</dbReference>
<dbReference type="SUPFAM" id="SSF144091">
    <property type="entry name" value="Rhomboid-like"/>
    <property type="match status" value="1"/>
</dbReference>
<feature type="domain" description="Peptidase S54 rhomboid" evidence="8">
    <location>
        <begin position="213"/>
        <end position="347"/>
    </location>
</feature>
<evidence type="ECO:0000259" key="8">
    <source>
        <dbReference type="Pfam" id="PF01694"/>
    </source>
</evidence>
<gene>
    <name evidence="9" type="ORF">HQ865_16665</name>
</gene>
<evidence type="ECO:0000313" key="10">
    <source>
        <dbReference type="Proteomes" id="UP000505355"/>
    </source>
</evidence>
<feature type="transmembrane region" description="Helical" evidence="7">
    <location>
        <begin position="363"/>
        <end position="382"/>
    </location>
</feature>
<feature type="transmembrane region" description="Helical" evidence="7">
    <location>
        <begin position="223"/>
        <end position="242"/>
    </location>
</feature>
<dbReference type="AlphaFoldDB" id="A0A7D4QCU4"/>
<dbReference type="PANTHER" id="PTHR43731">
    <property type="entry name" value="RHOMBOID PROTEASE"/>
    <property type="match status" value="1"/>
</dbReference>
<evidence type="ECO:0000313" key="9">
    <source>
        <dbReference type="EMBL" id="QKJ31324.1"/>
    </source>
</evidence>
<dbReference type="Pfam" id="PF01694">
    <property type="entry name" value="Rhomboid"/>
    <property type="match status" value="1"/>
</dbReference>
<dbReference type="InterPro" id="IPR050925">
    <property type="entry name" value="Rhomboid_protease_S54"/>
</dbReference>
<keyword evidence="5 7" id="KW-1133">Transmembrane helix</keyword>
<dbReference type="InterPro" id="IPR035952">
    <property type="entry name" value="Rhomboid-like_sf"/>
</dbReference>
<feature type="transmembrane region" description="Helical" evidence="7">
    <location>
        <begin position="308"/>
        <end position="325"/>
    </location>
</feature>
<keyword evidence="10" id="KW-1185">Reference proteome</keyword>
<dbReference type="InterPro" id="IPR022764">
    <property type="entry name" value="Peptidase_S54_rhomboid_dom"/>
</dbReference>
<feature type="transmembrane region" description="Helical" evidence="7">
    <location>
        <begin position="331"/>
        <end position="351"/>
    </location>
</feature>
<protein>
    <submittedName>
        <fullName evidence="9">Rhomboid family intramembrane serine protease</fullName>
    </submittedName>
</protein>
<dbReference type="Gene3D" id="1.20.1540.10">
    <property type="entry name" value="Rhomboid-like"/>
    <property type="match status" value="1"/>
</dbReference>
<evidence type="ECO:0000256" key="3">
    <source>
        <dbReference type="ARBA" id="ARBA00022692"/>
    </source>
</evidence>
<proteinExistence type="inferred from homology"/>
<dbReference type="KEGG" id="mmab:HQ865_16665"/>
<dbReference type="RefSeq" id="WP_173415985.1">
    <property type="nucleotide sequence ID" value="NZ_CP054139.1"/>
</dbReference>
<evidence type="ECO:0000256" key="6">
    <source>
        <dbReference type="ARBA" id="ARBA00023136"/>
    </source>
</evidence>
<comment type="subcellular location">
    <subcellularLocation>
        <location evidence="1">Membrane</location>
        <topology evidence="1">Multi-pass membrane protein</topology>
    </subcellularLocation>
</comment>
<dbReference type="Proteomes" id="UP000505355">
    <property type="component" value="Chromosome"/>
</dbReference>
<accession>A0A7D4QCU4</accession>
<keyword evidence="4" id="KW-0378">Hydrolase</keyword>
<evidence type="ECO:0000256" key="7">
    <source>
        <dbReference type="SAM" id="Phobius"/>
    </source>
</evidence>
<feature type="transmembrane region" description="Helical" evidence="7">
    <location>
        <begin position="280"/>
        <end position="301"/>
    </location>
</feature>
<evidence type="ECO:0000256" key="2">
    <source>
        <dbReference type="ARBA" id="ARBA00009045"/>
    </source>
</evidence>
<keyword evidence="6 7" id="KW-0472">Membrane</keyword>
<organism evidence="9 10">
    <name type="scientific">Mucilaginibacter mali</name>
    <dbReference type="NCBI Taxonomy" id="2740462"/>
    <lineage>
        <taxon>Bacteria</taxon>
        <taxon>Pseudomonadati</taxon>
        <taxon>Bacteroidota</taxon>
        <taxon>Sphingobacteriia</taxon>
        <taxon>Sphingobacteriales</taxon>
        <taxon>Sphingobacteriaceae</taxon>
        <taxon>Mucilaginibacter</taxon>
    </lineage>
</organism>
<dbReference type="GO" id="GO:0004252">
    <property type="term" value="F:serine-type endopeptidase activity"/>
    <property type="evidence" value="ECO:0007669"/>
    <property type="project" value="InterPro"/>
</dbReference>
<dbReference type="GO" id="GO:0016020">
    <property type="term" value="C:membrane"/>
    <property type="evidence" value="ECO:0007669"/>
    <property type="project" value="UniProtKB-SubCell"/>
</dbReference>
<name>A0A7D4QCU4_9SPHI</name>
<sequence length="513" mass="58162">MAWGISPYQTATIPLGDYNADHYLTLLYHSFQSMGWHIGYFHHDGMIAYTNISWESYSEEVSVRVYADKIVIKSECVGYQGLFTDYGKNQKNLDLLFGEMDVTEVLLQDKLEQTAQQLMDTIPEKQFLSLADPPMKGKELLRGFFSAFVPKKHYAVTPVLVLVNIFIFVASILALGIIIAILQRSGRDMSDDHFFQNLLLAVGFSNRTQVLHGQVWRLFTNTFLHFSLTHLIGNMIVLIYIGSLIENKLGKWNFLFLYLLTGVMASMVSVMWHINAVAGGASGAIFGLFGILLALLSTNFYEASVRRALLISTAIFVGYNLIPFRGQIDHAAHLGGLASGYVLGLIAFFGLSKPNRAFKKWGIVPVGIAVATAFIVLGIRFTPEYHFDSYARTYKHSEDLGYNIRSIFYGDSVGRVTRLDRMEHQALPQVRELLRIADTLQKIELPEKQKQKAALQAQVIKLECTFYNLLYKEYKENDKEKYRPEMERNTSIMNDLRKQLANFDDDSEGEEGN</sequence>
<reference evidence="9 10" key="1">
    <citation type="submission" date="2020-05" db="EMBL/GenBank/DDBJ databases">
        <title>Mucilaginibacter mali sp. nov.</title>
        <authorList>
            <person name="Kim H.S."/>
            <person name="Lee K.C."/>
            <person name="Suh M.K."/>
            <person name="Kim J.-S."/>
            <person name="Han K.-I."/>
            <person name="Eom M.K."/>
            <person name="Shin Y.K."/>
            <person name="Lee J.-S."/>
        </authorList>
    </citation>
    <scope>NUCLEOTIDE SEQUENCE [LARGE SCALE GENOMIC DNA]</scope>
    <source>
        <strain evidence="9 10">G2-14</strain>
    </source>
</reference>
<comment type="similarity">
    <text evidence="2">Belongs to the peptidase S54 family.</text>
</comment>
<keyword evidence="3 7" id="KW-0812">Transmembrane</keyword>
<dbReference type="GO" id="GO:0006508">
    <property type="term" value="P:proteolysis"/>
    <property type="evidence" value="ECO:0007669"/>
    <property type="project" value="UniProtKB-KW"/>
</dbReference>
<evidence type="ECO:0000256" key="4">
    <source>
        <dbReference type="ARBA" id="ARBA00022801"/>
    </source>
</evidence>
<keyword evidence="9" id="KW-0645">Protease</keyword>
<feature type="transmembrane region" description="Helical" evidence="7">
    <location>
        <begin position="254"/>
        <end position="274"/>
    </location>
</feature>
<evidence type="ECO:0000256" key="1">
    <source>
        <dbReference type="ARBA" id="ARBA00004141"/>
    </source>
</evidence>
<evidence type="ECO:0000256" key="5">
    <source>
        <dbReference type="ARBA" id="ARBA00022989"/>
    </source>
</evidence>
<feature type="transmembrane region" description="Helical" evidence="7">
    <location>
        <begin position="159"/>
        <end position="182"/>
    </location>
</feature>
<dbReference type="PANTHER" id="PTHR43731:SF14">
    <property type="entry name" value="PRESENILIN-ASSOCIATED RHOMBOID-LIKE PROTEIN, MITOCHONDRIAL"/>
    <property type="match status" value="1"/>
</dbReference>